<keyword evidence="5" id="KW-1185">Reference proteome</keyword>
<reference evidence="3" key="2">
    <citation type="submission" date="2016-11" db="EMBL/GenBank/DDBJ databases">
        <authorList>
            <person name="Jaros S."/>
            <person name="Januszkiewicz K."/>
            <person name="Wedrychowicz H."/>
        </authorList>
    </citation>
    <scope>NUCLEOTIDE SEQUENCE [LARGE SCALE GENOMIC DNA]</scope>
    <source>
        <strain evidence="3">DSM 27989</strain>
    </source>
</reference>
<dbReference type="PROSITE" id="PS51257">
    <property type="entry name" value="PROKAR_LIPOPROTEIN"/>
    <property type="match status" value="1"/>
</dbReference>
<evidence type="ECO:0000313" key="2">
    <source>
        <dbReference type="EMBL" id="GGE92564.1"/>
    </source>
</evidence>
<dbReference type="OrthoDB" id="1448690at2"/>
<proteinExistence type="predicted"/>
<dbReference type="RefSeq" id="WP_072932623.1">
    <property type="nucleotide sequence ID" value="NZ_BMFL01000004.1"/>
</dbReference>
<organism evidence="3 4">
    <name type="scientific">Chishuiella changwenlii</name>
    <dbReference type="NCBI Taxonomy" id="1434701"/>
    <lineage>
        <taxon>Bacteria</taxon>
        <taxon>Pseudomonadati</taxon>
        <taxon>Bacteroidota</taxon>
        <taxon>Flavobacteriia</taxon>
        <taxon>Flavobacteriales</taxon>
        <taxon>Weeksellaceae</taxon>
        <taxon>Chishuiella</taxon>
    </lineage>
</organism>
<evidence type="ECO:0000313" key="4">
    <source>
        <dbReference type="Proteomes" id="UP000184120"/>
    </source>
</evidence>
<protein>
    <recommendedName>
        <fullName evidence="6">Lipoprotein</fullName>
    </recommendedName>
</protein>
<gene>
    <name evidence="2" type="ORF">GCM10010984_07730</name>
    <name evidence="3" type="ORF">SAMN05443634_10853</name>
</gene>
<keyword evidence="1" id="KW-0732">Signal</keyword>
<accession>A0A1M6ZU32</accession>
<dbReference type="Proteomes" id="UP000650994">
    <property type="component" value="Unassembled WGS sequence"/>
</dbReference>
<dbReference type="AlphaFoldDB" id="A0A1M6ZU32"/>
<reference evidence="5" key="4">
    <citation type="journal article" date="2019" name="Int. J. Syst. Evol. Microbiol.">
        <title>The Global Catalogue of Microorganisms (GCM) 10K type strain sequencing project: providing services to taxonomists for standard genome sequencing and annotation.</title>
        <authorList>
            <consortium name="The Broad Institute Genomics Platform"/>
            <consortium name="The Broad Institute Genome Sequencing Center for Infectious Disease"/>
            <person name="Wu L."/>
            <person name="Ma J."/>
        </authorList>
    </citation>
    <scope>NUCLEOTIDE SEQUENCE [LARGE SCALE GENOMIC DNA]</scope>
    <source>
        <strain evidence="5">CGMCC 1.12707</strain>
    </source>
</reference>
<feature type="signal peptide" evidence="1">
    <location>
        <begin position="1"/>
        <end position="26"/>
    </location>
</feature>
<evidence type="ECO:0000256" key="1">
    <source>
        <dbReference type="SAM" id="SignalP"/>
    </source>
</evidence>
<evidence type="ECO:0000313" key="3">
    <source>
        <dbReference type="EMBL" id="SHL33930.1"/>
    </source>
</evidence>
<dbReference type="EMBL" id="FRBH01000008">
    <property type="protein sequence ID" value="SHL33930.1"/>
    <property type="molecule type" value="Genomic_DNA"/>
</dbReference>
<reference evidence="2" key="1">
    <citation type="journal article" date="2014" name="Int. J. Syst. Evol. Microbiol.">
        <title>Complete genome of a new Firmicutes species belonging to the dominant human colonic microbiota ('Ruminococcus bicirculans') reveals two chromosomes and a selective capacity to utilize plant glucans.</title>
        <authorList>
            <consortium name="NISC Comparative Sequencing Program"/>
            <person name="Wegmann U."/>
            <person name="Louis P."/>
            <person name="Goesmann A."/>
            <person name="Henrissat B."/>
            <person name="Duncan S.H."/>
            <person name="Flint H.J."/>
        </authorList>
    </citation>
    <scope>NUCLEOTIDE SEQUENCE</scope>
    <source>
        <strain evidence="2">CGMCC 1.12707</strain>
    </source>
</reference>
<sequence>MKTIKKLSTIAVVAMLGFGVSSCLNTDDNNNFSVDGYLNGTEINVNNDSINPVGQVTNVHITYKTTNSCQEFIAFRLLNNSNDTIHTVGVYGRQTNMNGSCLDEVKTFTKTYKFTPKKAGKNKIRVLAGIDPTDNTKNIYIEKTLDIKN</sequence>
<dbReference type="Proteomes" id="UP000184120">
    <property type="component" value="Unassembled WGS sequence"/>
</dbReference>
<name>A0A1M6ZU32_9FLAO</name>
<dbReference type="STRING" id="1434701.SAMN05443634_10853"/>
<reference evidence="2" key="5">
    <citation type="submission" date="2024-05" db="EMBL/GenBank/DDBJ databases">
        <authorList>
            <person name="Sun Q."/>
            <person name="Zhou Y."/>
        </authorList>
    </citation>
    <scope>NUCLEOTIDE SEQUENCE</scope>
    <source>
        <strain evidence="2">CGMCC 1.12707</strain>
    </source>
</reference>
<reference evidence="4" key="3">
    <citation type="submission" date="2016-11" db="EMBL/GenBank/DDBJ databases">
        <authorList>
            <person name="Varghese N."/>
            <person name="Submissions S."/>
        </authorList>
    </citation>
    <scope>NUCLEOTIDE SEQUENCE [LARGE SCALE GENOMIC DNA]</scope>
    <source>
        <strain evidence="4">DSM 27989</strain>
    </source>
</reference>
<evidence type="ECO:0000313" key="5">
    <source>
        <dbReference type="Proteomes" id="UP000650994"/>
    </source>
</evidence>
<feature type="chain" id="PRO_5012048296" description="Lipoprotein" evidence="1">
    <location>
        <begin position="27"/>
        <end position="149"/>
    </location>
</feature>
<evidence type="ECO:0008006" key="6">
    <source>
        <dbReference type="Google" id="ProtNLM"/>
    </source>
</evidence>
<dbReference type="EMBL" id="BMFL01000004">
    <property type="protein sequence ID" value="GGE92564.1"/>
    <property type="molecule type" value="Genomic_DNA"/>
</dbReference>